<feature type="compositionally biased region" description="Polar residues" evidence="1">
    <location>
        <begin position="1"/>
        <end position="12"/>
    </location>
</feature>
<name>A0A0F9G5Q8_9ZZZZ</name>
<gene>
    <name evidence="2" type="ORF">LCGC14_1951570</name>
</gene>
<organism evidence="2">
    <name type="scientific">marine sediment metagenome</name>
    <dbReference type="NCBI Taxonomy" id="412755"/>
    <lineage>
        <taxon>unclassified sequences</taxon>
        <taxon>metagenomes</taxon>
        <taxon>ecological metagenomes</taxon>
    </lineage>
</organism>
<feature type="non-terminal residue" evidence="2">
    <location>
        <position position="1"/>
    </location>
</feature>
<feature type="region of interest" description="Disordered" evidence="1">
    <location>
        <begin position="1"/>
        <end position="21"/>
    </location>
</feature>
<accession>A0A0F9G5Q8</accession>
<dbReference type="EMBL" id="LAZR01021319">
    <property type="protein sequence ID" value="KKL85751.1"/>
    <property type="molecule type" value="Genomic_DNA"/>
</dbReference>
<evidence type="ECO:0000256" key="1">
    <source>
        <dbReference type="SAM" id="MobiDB-lite"/>
    </source>
</evidence>
<protein>
    <submittedName>
        <fullName evidence="2">Uncharacterized protein</fullName>
    </submittedName>
</protein>
<reference evidence="2" key="1">
    <citation type="journal article" date="2015" name="Nature">
        <title>Complex archaea that bridge the gap between prokaryotes and eukaryotes.</title>
        <authorList>
            <person name="Spang A."/>
            <person name="Saw J.H."/>
            <person name="Jorgensen S.L."/>
            <person name="Zaremba-Niedzwiedzka K."/>
            <person name="Martijn J."/>
            <person name="Lind A.E."/>
            <person name="van Eijk R."/>
            <person name="Schleper C."/>
            <person name="Guy L."/>
            <person name="Ettema T.J."/>
        </authorList>
    </citation>
    <scope>NUCLEOTIDE SEQUENCE</scope>
</reference>
<sequence>HDRTVRNGTKVPQLNGKRRQKEKNMIMRRIEFKCPYCGVEQFHNIDTSITRHVLLCDIDNTSGCDLWFVCHIEVKIEANTFALVDPQMKRDTPASEELVSCDGCGEIMTNQDWTPIGVIWPYQNKTLLFLCKNSVRYGYYNTKGWWAKDRASGFCLVSQKDVTHWMWLP</sequence>
<comment type="caution">
    <text evidence="2">The sequence shown here is derived from an EMBL/GenBank/DDBJ whole genome shotgun (WGS) entry which is preliminary data.</text>
</comment>
<dbReference type="AlphaFoldDB" id="A0A0F9G5Q8"/>
<evidence type="ECO:0000313" key="2">
    <source>
        <dbReference type="EMBL" id="KKL85751.1"/>
    </source>
</evidence>
<proteinExistence type="predicted"/>